<dbReference type="eggNOG" id="COG3669">
    <property type="taxonomic scope" value="Bacteria"/>
</dbReference>
<dbReference type="EMBL" id="AJAT01000017">
    <property type="protein sequence ID" value="EOL42714.1"/>
    <property type="molecule type" value="Genomic_DNA"/>
</dbReference>
<dbReference type="GO" id="GO:0004560">
    <property type="term" value="F:alpha-L-fucosidase activity"/>
    <property type="evidence" value="ECO:0007669"/>
    <property type="project" value="InterPro"/>
</dbReference>
<evidence type="ECO:0000313" key="7">
    <source>
        <dbReference type="EMBL" id="EOL42714.1"/>
    </source>
</evidence>
<dbReference type="InterPro" id="IPR000933">
    <property type="entry name" value="Glyco_hydro_29"/>
</dbReference>
<dbReference type="InterPro" id="IPR057739">
    <property type="entry name" value="Glyco_hydro_29_N"/>
</dbReference>
<protein>
    <recommendedName>
        <fullName evidence="2">alpha-L-fucosidase</fullName>
        <ecNumber evidence="2">3.2.1.51</ecNumber>
    </recommendedName>
</protein>
<dbReference type="OrthoDB" id="107551at2"/>
<dbReference type="RefSeq" id="WP_010769701.1">
    <property type="nucleotide sequence ID" value="NZ_ASWE01000001.1"/>
</dbReference>
<dbReference type="AlphaFoldDB" id="R3TMH6"/>
<name>R3TMH6_9ENTE</name>
<organism evidence="7 8">
    <name type="scientific">Enterococcus phoeniculicola ATCC BAA-412</name>
    <dbReference type="NCBI Taxonomy" id="1158610"/>
    <lineage>
        <taxon>Bacteria</taxon>
        <taxon>Bacillati</taxon>
        <taxon>Bacillota</taxon>
        <taxon>Bacilli</taxon>
        <taxon>Lactobacillales</taxon>
        <taxon>Enterococcaceae</taxon>
        <taxon>Enterococcus</taxon>
    </lineage>
</organism>
<dbReference type="EC" id="3.2.1.51" evidence="2"/>
<comment type="similarity">
    <text evidence="1">Belongs to the glycosyl hydrolase 29 family.</text>
</comment>
<proteinExistence type="inferred from homology"/>
<dbReference type="HOGENOM" id="CLU_002934_7_3_9"/>
<dbReference type="PANTHER" id="PTHR10030:SF37">
    <property type="entry name" value="ALPHA-L-FUCOSIDASE-RELATED"/>
    <property type="match status" value="1"/>
</dbReference>
<dbReference type="InterPro" id="IPR017853">
    <property type="entry name" value="GH"/>
</dbReference>
<gene>
    <name evidence="7" type="ORF">UC3_03067</name>
</gene>
<evidence type="ECO:0000256" key="3">
    <source>
        <dbReference type="ARBA" id="ARBA00022729"/>
    </source>
</evidence>
<dbReference type="Gene3D" id="3.20.20.80">
    <property type="entry name" value="Glycosidases"/>
    <property type="match status" value="1"/>
</dbReference>
<dbReference type="PANTHER" id="PTHR10030">
    <property type="entry name" value="ALPHA-L-FUCOSIDASE"/>
    <property type="match status" value="1"/>
</dbReference>
<evidence type="ECO:0000256" key="2">
    <source>
        <dbReference type="ARBA" id="ARBA00012662"/>
    </source>
</evidence>
<evidence type="ECO:0000256" key="4">
    <source>
        <dbReference type="ARBA" id="ARBA00022801"/>
    </source>
</evidence>
<sequence length="321" mass="36867">MRKDLVTRQKEFVNLRNGAFIHFNSATQQFHDSDVHDWDYGITEKDDPARHVFDPKTWNPYQLDCRQWASVAKSGGAKFAALTAKHHEGFTLWSTNTTRHSCMNSPFPVDVVNEYLKAFREEAISAGIYFSILDLHHGITETSCTLEDVAFIKEQLWELLTNYGEIPFLIFDGWNAPWGGPRFTELYFSEIDSFVKSIQPNCLVMNIGSGEEIQSTDIVFYENAAGEDAKDDFVGPGASCNIYTKTWFWKEGYQTETLKSAEWAVKKVEENNEKNISFLMNISPNKYGQVDTNLAQRFEEFGALYKEKPPIDEVPEGWLFR</sequence>
<dbReference type="PATRIC" id="fig|1158610.3.peg.3051"/>
<evidence type="ECO:0000256" key="1">
    <source>
        <dbReference type="ARBA" id="ARBA00007951"/>
    </source>
</evidence>
<accession>R3TMH6</accession>
<dbReference type="Pfam" id="PF01120">
    <property type="entry name" value="Alpha_L_fucos"/>
    <property type="match status" value="1"/>
</dbReference>
<evidence type="ECO:0000313" key="8">
    <source>
        <dbReference type="Proteomes" id="UP000013785"/>
    </source>
</evidence>
<dbReference type="SUPFAM" id="SSF51445">
    <property type="entry name" value="(Trans)glycosidases"/>
    <property type="match status" value="1"/>
</dbReference>
<comment type="caution">
    <text evidence="7">The sequence shown here is derived from an EMBL/GenBank/DDBJ whole genome shotgun (WGS) entry which is preliminary data.</text>
</comment>
<evidence type="ECO:0000259" key="6">
    <source>
        <dbReference type="Pfam" id="PF01120"/>
    </source>
</evidence>
<dbReference type="GO" id="GO:0006004">
    <property type="term" value="P:fucose metabolic process"/>
    <property type="evidence" value="ECO:0007669"/>
    <property type="project" value="TreeGrafter"/>
</dbReference>
<keyword evidence="5" id="KW-0326">Glycosidase</keyword>
<dbReference type="GO" id="GO:0016139">
    <property type="term" value="P:glycoside catabolic process"/>
    <property type="evidence" value="ECO:0007669"/>
    <property type="project" value="TreeGrafter"/>
</dbReference>
<reference evidence="7 8" key="1">
    <citation type="submission" date="2013-02" db="EMBL/GenBank/DDBJ databases">
        <title>The Genome Sequence of Enterococcus phoeniculicola BAA-412.</title>
        <authorList>
            <consortium name="The Broad Institute Genome Sequencing Platform"/>
            <consortium name="The Broad Institute Genome Sequencing Center for Infectious Disease"/>
            <person name="Earl A.M."/>
            <person name="Gilmore M.S."/>
            <person name="Lebreton F."/>
            <person name="Walker B."/>
            <person name="Young S.K."/>
            <person name="Zeng Q."/>
            <person name="Gargeya S."/>
            <person name="Fitzgerald M."/>
            <person name="Haas B."/>
            <person name="Abouelleil A."/>
            <person name="Alvarado L."/>
            <person name="Arachchi H.M."/>
            <person name="Berlin A.M."/>
            <person name="Chapman S.B."/>
            <person name="Dewar J."/>
            <person name="Goldberg J."/>
            <person name="Griggs A."/>
            <person name="Gujja S."/>
            <person name="Hansen M."/>
            <person name="Howarth C."/>
            <person name="Imamovic A."/>
            <person name="Larimer J."/>
            <person name="McCowan C."/>
            <person name="Murphy C."/>
            <person name="Neiman D."/>
            <person name="Pearson M."/>
            <person name="Priest M."/>
            <person name="Roberts A."/>
            <person name="Saif S."/>
            <person name="Shea T."/>
            <person name="Sisk P."/>
            <person name="Sykes S."/>
            <person name="Wortman J."/>
            <person name="Nusbaum C."/>
            <person name="Birren B."/>
        </authorList>
    </citation>
    <scope>NUCLEOTIDE SEQUENCE [LARGE SCALE GENOMIC DNA]</scope>
    <source>
        <strain evidence="7 8">ATCC BAA-412</strain>
    </source>
</reference>
<dbReference type="STRING" id="154621.RV11_GL003038"/>
<keyword evidence="3" id="KW-0732">Signal</keyword>
<keyword evidence="8" id="KW-1185">Reference proteome</keyword>
<dbReference type="Proteomes" id="UP000013785">
    <property type="component" value="Unassembled WGS sequence"/>
</dbReference>
<dbReference type="SMART" id="SM00812">
    <property type="entry name" value="Alpha_L_fucos"/>
    <property type="match status" value="1"/>
</dbReference>
<feature type="domain" description="Glycoside hydrolase family 29 N-terminal" evidence="6">
    <location>
        <begin position="55"/>
        <end position="303"/>
    </location>
</feature>
<dbReference type="GO" id="GO:0005764">
    <property type="term" value="C:lysosome"/>
    <property type="evidence" value="ECO:0007669"/>
    <property type="project" value="TreeGrafter"/>
</dbReference>
<evidence type="ECO:0000256" key="5">
    <source>
        <dbReference type="ARBA" id="ARBA00023295"/>
    </source>
</evidence>
<keyword evidence="4" id="KW-0378">Hydrolase</keyword>